<gene>
    <name evidence="2" type="ORF">FN924_11225</name>
</gene>
<keyword evidence="1" id="KW-1133">Transmembrane helix</keyword>
<proteinExistence type="predicted"/>
<dbReference type="RefSeq" id="WP_143894514.1">
    <property type="nucleotide sequence ID" value="NZ_CP041666.1"/>
</dbReference>
<accession>A0A516KH73</accession>
<protein>
    <submittedName>
        <fullName evidence="2">Uncharacterized protein</fullName>
    </submittedName>
</protein>
<keyword evidence="1" id="KW-0812">Transmembrane</keyword>
<dbReference type="AlphaFoldDB" id="A0A516KH73"/>
<name>A0A516KH73_9BACI</name>
<sequence>MLKTVLISLISFIIVSGLLFVVGYWFDIKLLGVSIYERTASEIEAGMSVIPFVLALIFSYFCGNYYHQKLR</sequence>
<dbReference type="Proteomes" id="UP000315215">
    <property type="component" value="Chromosome"/>
</dbReference>
<dbReference type="EMBL" id="CP041666">
    <property type="protein sequence ID" value="QDP40706.1"/>
    <property type="molecule type" value="Genomic_DNA"/>
</dbReference>
<dbReference type="KEGG" id="aqt:FN924_11225"/>
<feature type="transmembrane region" description="Helical" evidence="1">
    <location>
        <begin position="5"/>
        <end position="26"/>
    </location>
</feature>
<reference evidence="2 3" key="1">
    <citation type="submission" date="2019-07" db="EMBL/GenBank/DDBJ databases">
        <authorList>
            <person name="Li J."/>
        </authorList>
    </citation>
    <scope>NUCLEOTIDE SEQUENCE [LARGE SCALE GENOMIC DNA]</scope>
    <source>
        <strain evidence="2 3">TKL69</strain>
    </source>
</reference>
<organism evidence="2 3">
    <name type="scientific">Radiobacillus deserti</name>
    <dbReference type="NCBI Taxonomy" id="2594883"/>
    <lineage>
        <taxon>Bacteria</taxon>
        <taxon>Bacillati</taxon>
        <taxon>Bacillota</taxon>
        <taxon>Bacilli</taxon>
        <taxon>Bacillales</taxon>
        <taxon>Bacillaceae</taxon>
        <taxon>Radiobacillus</taxon>
    </lineage>
</organism>
<feature type="transmembrane region" description="Helical" evidence="1">
    <location>
        <begin position="46"/>
        <end position="66"/>
    </location>
</feature>
<dbReference type="OrthoDB" id="2887201at2"/>
<evidence type="ECO:0000256" key="1">
    <source>
        <dbReference type="SAM" id="Phobius"/>
    </source>
</evidence>
<evidence type="ECO:0000313" key="2">
    <source>
        <dbReference type="EMBL" id="QDP40706.1"/>
    </source>
</evidence>
<keyword evidence="3" id="KW-1185">Reference proteome</keyword>
<evidence type="ECO:0000313" key="3">
    <source>
        <dbReference type="Proteomes" id="UP000315215"/>
    </source>
</evidence>
<keyword evidence="1" id="KW-0472">Membrane</keyword>